<reference evidence="17 18" key="1">
    <citation type="submission" date="2019-11" db="EMBL/GenBank/DDBJ databases">
        <authorList>
            <person name="Holert J."/>
        </authorList>
    </citation>
    <scope>NUCLEOTIDE SEQUENCE [LARGE SCALE GENOMIC DNA]</scope>
    <source>
        <strain evidence="17">SB11_3</strain>
    </source>
</reference>
<keyword evidence="12 16" id="KW-0131">Cell cycle</keyword>
<proteinExistence type="inferred from homology"/>
<keyword evidence="10 16" id="KW-1133">Transmembrane helix</keyword>
<evidence type="ECO:0000256" key="12">
    <source>
        <dbReference type="ARBA" id="ARBA00023306"/>
    </source>
</evidence>
<dbReference type="NCBIfam" id="TIGR02614">
    <property type="entry name" value="ftsW"/>
    <property type="match status" value="1"/>
</dbReference>
<dbReference type="GO" id="GO:0008360">
    <property type="term" value="P:regulation of cell shape"/>
    <property type="evidence" value="ECO:0007669"/>
    <property type="project" value="UniProtKB-KW"/>
</dbReference>
<keyword evidence="16" id="KW-0997">Cell inner membrane</keyword>
<dbReference type="GO" id="GO:0043093">
    <property type="term" value="P:FtsZ-dependent cytokinesis"/>
    <property type="evidence" value="ECO:0007669"/>
    <property type="project" value="UniProtKB-UniRule"/>
</dbReference>
<gene>
    <name evidence="16 17" type="primary">ftsW</name>
    <name evidence="17" type="ORF">OPDIPICF_00586</name>
</gene>
<dbReference type="InterPro" id="IPR013437">
    <property type="entry name" value="FtsW"/>
</dbReference>
<evidence type="ECO:0000256" key="7">
    <source>
        <dbReference type="ARBA" id="ARBA00022692"/>
    </source>
</evidence>
<evidence type="ECO:0000256" key="6">
    <source>
        <dbReference type="ARBA" id="ARBA00022679"/>
    </source>
</evidence>
<evidence type="ECO:0000256" key="2">
    <source>
        <dbReference type="ARBA" id="ARBA00004752"/>
    </source>
</evidence>
<dbReference type="UniPathway" id="UPA00219"/>
<dbReference type="PANTHER" id="PTHR30474:SF2">
    <property type="entry name" value="PEPTIDOGLYCAN GLYCOSYLTRANSFERASE FTSW-RELATED"/>
    <property type="match status" value="1"/>
</dbReference>
<dbReference type="PANTHER" id="PTHR30474">
    <property type="entry name" value="CELL CYCLE PROTEIN"/>
    <property type="match status" value="1"/>
</dbReference>
<dbReference type="Pfam" id="PF01098">
    <property type="entry name" value="FTSW_RODA_SPOVE"/>
    <property type="match status" value="1"/>
</dbReference>
<comment type="subcellular location">
    <subcellularLocation>
        <location evidence="16">Cell inner membrane</location>
        <topology evidence="16">Multi-pass membrane protein</topology>
    </subcellularLocation>
    <subcellularLocation>
        <location evidence="1">Cell membrane</location>
        <topology evidence="1">Multi-pass membrane protein</topology>
    </subcellularLocation>
    <text evidence="16">Localizes to the division septum.</text>
</comment>
<comment type="similarity">
    <text evidence="14 16">Belongs to the SEDS family. FtsW subfamily.</text>
</comment>
<dbReference type="InterPro" id="IPR001182">
    <property type="entry name" value="FtsW/RodA"/>
</dbReference>
<dbReference type="InterPro" id="IPR018365">
    <property type="entry name" value="Cell_cycle_FtsW-rel_CS"/>
</dbReference>
<feature type="transmembrane region" description="Helical" evidence="16">
    <location>
        <begin position="77"/>
        <end position="97"/>
    </location>
</feature>
<evidence type="ECO:0000256" key="8">
    <source>
        <dbReference type="ARBA" id="ARBA00022960"/>
    </source>
</evidence>
<name>A0A5S9N3M1_9GAMM</name>
<protein>
    <recommendedName>
        <fullName evidence="16">Probable peptidoglycan glycosyltransferase FtsW</fullName>
        <shortName evidence="16">PGT</shortName>
        <ecNumber evidence="16">2.4.99.28</ecNumber>
    </recommendedName>
    <alternativeName>
        <fullName evidence="16">Cell division protein FtsW</fullName>
    </alternativeName>
    <alternativeName>
        <fullName evidence="16">Cell wall polymerase</fullName>
    </alternativeName>
    <alternativeName>
        <fullName evidence="16">Peptidoglycan polymerase</fullName>
        <shortName evidence="16">PG polymerase</shortName>
    </alternativeName>
</protein>
<keyword evidence="3 16" id="KW-1003">Cell membrane</keyword>
<evidence type="ECO:0000256" key="3">
    <source>
        <dbReference type="ARBA" id="ARBA00022475"/>
    </source>
</evidence>
<accession>A0A5S9N3M1</accession>
<evidence type="ECO:0000256" key="16">
    <source>
        <dbReference type="HAMAP-Rule" id="MF_00913"/>
    </source>
</evidence>
<dbReference type="PROSITE" id="PS00428">
    <property type="entry name" value="FTSW_RODA_SPOVE"/>
    <property type="match status" value="1"/>
</dbReference>
<evidence type="ECO:0000256" key="14">
    <source>
        <dbReference type="ARBA" id="ARBA00038053"/>
    </source>
</evidence>
<evidence type="ECO:0000256" key="11">
    <source>
        <dbReference type="ARBA" id="ARBA00023136"/>
    </source>
</evidence>
<dbReference type="GO" id="GO:0008955">
    <property type="term" value="F:peptidoglycan glycosyltransferase activity"/>
    <property type="evidence" value="ECO:0007669"/>
    <property type="project" value="UniProtKB-UniRule"/>
</dbReference>
<keyword evidence="8 16" id="KW-0133">Cell shape</keyword>
<organism evidence="17 18">
    <name type="scientific">BD1-7 clade bacterium</name>
    <dbReference type="NCBI Taxonomy" id="2029982"/>
    <lineage>
        <taxon>Bacteria</taxon>
        <taxon>Pseudomonadati</taxon>
        <taxon>Pseudomonadota</taxon>
        <taxon>Gammaproteobacteria</taxon>
        <taxon>Cellvibrionales</taxon>
        <taxon>Spongiibacteraceae</taxon>
        <taxon>BD1-7 clade</taxon>
    </lineage>
</organism>
<evidence type="ECO:0000313" key="18">
    <source>
        <dbReference type="Proteomes" id="UP000441399"/>
    </source>
</evidence>
<feature type="transmembrane region" description="Helical" evidence="16">
    <location>
        <begin position="278"/>
        <end position="298"/>
    </location>
</feature>
<dbReference type="AlphaFoldDB" id="A0A5S9N3M1"/>
<keyword evidence="9 16" id="KW-0573">Peptidoglycan synthesis</keyword>
<feature type="transmembrane region" description="Helical" evidence="16">
    <location>
        <begin position="146"/>
        <end position="162"/>
    </location>
</feature>
<keyword evidence="4 16" id="KW-0132">Cell division</keyword>
<evidence type="ECO:0000256" key="9">
    <source>
        <dbReference type="ARBA" id="ARBA00022984"/>
    </source>
</evidence>
<dbReference type="HAMAP" id="MF_00913">
    <property type="entry name" value="PGT_FtsW_proteobact"/>
    <property type="match status" value="1"/>
</dbReference>
<feature type="transmembrane region" description="Helical" evidence="16">
    <location>
        <begin position="310"/>
        <end position="335"/>
    </location>
</feature>
<dbReference type="EC" id="2.4.99.28" evidence="16"/>
<dbReference type="GO" id="GO:0005886">
    <property type="term" value="C:plasma membrane"/>
    <property type="evidence" value="ECO:0007669"/>
    <property type="project" value="UniProtKB-SubCell"/>
</dbReference>
<keyword evidence="5 16" id="KW-0328">Glycosyltransferase</keyword>
<dbReference type="GO" id="GO:0009252">
    <property type="term" value="P:peptidoglycan biosynthetic process"/>
    <property type="evidence" value="ECO:0007669"/>
    <property type="project" value="UniProtKB-UniRule"/>
</dbReference>
<evidence type="ECO:0000313" key="17">
    <source>
        <dbReference type="EMBL" id="CAA0083848.1"/>
    </source>
</evidence>
<feature type="transmembrane region" description="Helical" evidence="16">
    <location>
        <begin position="347"/>
        <end position="366"/>
    </location>
</feature>
<evidence type="ECO:0000256" key="10">
    <source>
        <dbReference type="ARBA" id="ARBA00022989"/>
    </source>
</evidence>
<comment type="catalytic activity">
    <reaction evidence="15 16">
        <text>[GlcNAc-(1-&gt;4)-Mur2Ac(oyl-L-Ala-gamma-D-Glu-L-Lys-D-Ala-D-Ala)](n)-di-trans,octa-cis-undecaprenyl diphosphate + beta-D-GlcNAc-(1-&gt;4)-Mur2Ac(oyl-L-Ala-gamma-D-Glu-L-Lys-D-Ala-D-Ala)-di-trans,octa-cis-undecaprenyl diphosphate = [GlcNAc-(1-&gt;4)-Mur2Ac(oyl-L-Ala-gamma-D-Glu-L-Lys-D-Ala-D-Ala)](n+1)-di-trans,octa-cis-undecaprenyl diphosphate + di-trans,octa-cis-undecaprenyl diphosphate + H(+)</text>
        <dbReference type="Rhea" id="RHEA:23708"/>
        <dbReference type="Rhea" id="RHEA-COMP:9602"/>
        <dbReference type="Rhea" id="RHEA-COMP:9603"/>
        <dbReference type="ChEBI" id="CHEBI:15378"/>
        <dbReference type="ChEBI" id="CHEBI:58405"/>
        <dbReference type="ChEBI" id="CHEBI:60033"/>
        <dbReference type="ChEBI" id="CHEBI:78435"/>
        <dbReference type="EC" id="2.4.99.28"/>
    </reaction>
</comment>
<comment type="pathway">
    <text evidence="2 16">Cell wall biogenesis; peptidoglycan biosynthesis.</text>
</comment>
<dbReference type="Proteomes" id="UP000441399">
    <property type="component" value="Unassembled WGS sequence"/>
</dbReference>
<feature type="transmembrane region" description="Helical" evidence="16">
    <location>
        <begin position="191"/>
        <end position="211"/>
    </location>
</feature>
<feature type="transmembrane region" description="Helical" evidence="16">
    <location>
        <begin position="117"/>
        <end position="134"/>
    </location>
</feature>
<keyword evidence="7 16" id="KW-0812">Transmembrane</keyword>
<keyword evidence="18" id="KW-1185">Reference proteome</keyword>
<comment type="function">
    <text evidence="16">Peptidoglycan polymerase that is essential for cell division.</text>
</comment>
<keyword evidence="11 16" id="KW-0472">Membrane</keyword>
<feature type="transmembrane region" description="Helical" evidence="16">
    <location>
        <begin position="168"/>
        <end position="186"/>
    </location>
</feature>
<dbReference type="GO" id="GO:0015648">
    <property type="term" value="F:lipid-linked peptidoglycan transporter activity"/>
    <property type="evidence" value="ECO:0007669"/>
    <property type="project" value="TreeGrafter"/>
</dbReference>
<evidence type="ECO:0000256" key="5">
    <source>
        <dbReference type="ARBA" id="ARBA00022676"/>
    </source>
</evidence>
<sequence>MNMLTEHFRFIDKRMLVLVGALASMGLIMMGSASIDYAAHKYGAPHFYIGRQFVFLVLASIAGVAAFMIPTKQWYRFGWLALLMAFALLIAVLIPGIGREVNGSMRWIPLGPVNLQSSEVAKLFILIYMAGYLVRRQDEVRERWVGFLKPIAVLMIAIVLLLKEPDFGSAVVIIFACLGMIFLAGLGLPQLAALVVASLASVVLMAVSSSYRMQRLKCFVDPWQESHRFDCGYQLTQSLIAFGRGEWLGLGLGNSIQKQFFLPEAHTDFVFAIIAEELGFLGSLFTLCLFSALIVRIFRLAKQVQEQGELFNSYLASGIGLVFSAQIFINIGVNIGLLPTKGLTLPFLSYGGSSLIVSFMMVGILARIQAEVASKGAVSSRQNEKGRRLAT</sequence>
<evidence type="ECO:0000256" key="4">
    <source>
        <dbReference type="ARBA" id="ARBA00022618"/>
    </source>
</evidence>
<dbReference type="GO" id="GO:0032153">
    <property type="term" value="C:cell division site"/>
    <property type="evidence" value="ECO:0007669"/>
    <property type="project" value="UniProtKB-UniRule"/>
</dbReference>
<evidence type="ECO:0000256" key="1">
    <source>
        <dbReference type="ARBA" id="ARBA00004651"/>
    </source>
</evidence>
<feature type="transmembrane region" description="Helical" evidence="16">
    <location>
        <begin position="48"/>
        <end position="70"/>
    </location>
</feature>
<dbReference type="EMBL" id="CACSIO010000001">
    <property type="protein sequence ID" value="CAA0083848.1"/>
    <property type="molecule type" value="Genomic_DNA"/>
</dbReference>
<keyword evidence="13 16" id="KW-0961">Cell wall biogenesis/degradation</keyword>
<evidence type="ECO:0000256" key="13">
    <source>
        <dbReference type="ARBA" id="ARBA00023316"/>
    </source>
</evidence>
<evidence type="ECO:0000256" key="15">
    <source>
        <dbReference type="ARBA" id="ARBA00049902"/>
    </source>
</evidence>
<dbReference type="GO" id="GO:0071555">
    <property type="term" value="P:cell wall organization"/>
    <property type="evidence" value="ECO:0007669"/>
    <property type="project" value="UniProtKB-KW"/>
</dbReference>
<keyword evidence="6 16" id="KW-0808">Transferase</keyword>